<dbReference type="InterPro" id="IPR035587">
    <property type="entry name" value="DUS-like_FMN-bd"/>
</dbReference>
<comment type="caution">
    <text evidence="16">The sequence shown here is derived from an EMBL/GenBank/DDBJ whole genome shotgun (WGS) entry which is preliminary data.</text>
</comment>
<feature type="binding site" evidence="14">
    <location>
        <position position="77"/>
    </location>
    <ligand>
        <name>FMN</name>
        <dbReference type="ChEBI" id="CHEBI:58210"/>
    </ligand>
</feature>
<evidence type="ECO:0000256" key="4">
    <source>
        <dbReference type="ARBA" id="ARBA00022630"/>
    </source>
</evidence>
<comment type="function">
    <text evidence="2 12">Catalyzes the synthesis of 5,6-dihydrouridine (D), a modified base found in the D-loop of most tRNAs, via the reduction of the C5-C6 double bond in target uridines.</text>
</comment>
<keyword evidence="5 12" id="KW-0288">FMN</keyword>
<proteinExistence type="inferred from homology"/>
<feature type="binding site" evidence="14">
    <location>
        <position position="175"/>
    </location>
    <ligand>
        <name>FMN</name>
        <dbReference type="ChEBI" id="CHEBI:58210"/>
    </ligand>
</feature>
<reference evidence="16 17" key="1">
    <citation type="journal article" date="2016" name="Nat. Commun.">
        <title>Thousands of microbial genomes shed light on interconnected biogeochemical processes in an aquifer system.</title>
        <authorList>
            <person name="Anantharaman K."/>
            <person name="Brown C.T."/>
            <person name="Hug L.A."/>
            <person name="Sharon I."/>
            <person name="Castelle C.J."/>
            <person name="Probst A.J."/>
            <person name="Thomas B.C."/>
            <person name="Singh A."/>
            <person name="Wilkins M.J."/>
            <person name="Karaoz U."/>
            <person name="Brodie E.L."/>
            <person name="Williams K.H."/>
            <person name="Hubbard S.S."/>
            <person name="Banfield J.F."/>
        </authorList>
    </citation>
    <scope>NUCLEOTIDE SEQUENCE [LARGE SCALE GENOMIC DNA]</scope>
</reference>
<dbReference type="AlphaFoldDB" id="A0A1F4Y0Y0"/>
<keyword evidence="8" id="KW-0694">RNA-binding</keyword>
<evidence type="ECO:0000256" key="1">
    <source>
        <dbReference type="ARBA" id="ARBA00001917"/>
    </source>
</evidence>
<comment type="similarity">
    <text evidence="12">Belongs to the dus family.</text>
</comment>
<evidence type="ECO:0000256" key="6">
    <source>
        <dbReference type="ARBA" id="ARBA00022694"/>
    </source>
</evidence>
<comment type="cofactor">
    <cofactor evidence="1 12 14">
        <name>FMN</name>
        <dbReference type="ChEBI" id="CHEBI:58210"/>
    </cofactor>
</comment>
<name>A0A1F4Y0Y0_9BACT</name>
<dbReference type="Gene3D" id="3.20.20.70">
    <property type="entry name" value="Aldolase class I"/>
    <property type="match status" value="1"/>
</dbReference>
<dbReference type="Proteomes" id="UP000176943">
    <property type="component" value="Unassembled WGS sequence"/>
</dbReference>
<dbReference type="InterPro" id="IPR013785">
    <property type="entry name" value="Aldolase_TIM"/>
</dbReference>
<dbReference type="PANTHER" id="PTHR11082:SF25">
    <property type="entry name" value="DUS-LIKE FMN-BINDING DOMAIN-CONTAINING PROTEIN"/>
    <property type="match status" value="1"/>
</dbReference>
<evidence type="ECO:0000256" key="9">
    <source>
        <dbReference type="ARBA" id="ARBA00023002"/>
    </source>
</evidence>
<evidence type="ECO:0000256" key="10">
    <source>
        <dbReference type="ARBA" id="ARBA00048205"/>
    </source>
</evidence>
<keyword evidence="4 12" id="KW-0285">Flavoprotein</keyword>
<gene>
    <name evidence="16" type="ORF">A3B33_03285</name>
</gene>
<dbReference type="PROSITE" id="PS01136">
    <property type="entry name" value="UPF0034"/>
    <property type="match status" value="1"/>
</dbReference>
<dbReference type="GO" id="GO:0000049">
    <property type="term" value="F:tRNA binding"/>
    <property type="evidence" value="ECO:0007669"/>
    <property type="project" value="UniProtKB-KW"/>
</dbReference>
<keyword evidence="6 12" id="KW-0819">tRNA processing</keyword>
<dbReference type="EMBL" id="MEWY01000009">
    <property type="protein sequence ID" value="OGC86983.1"/>
    <property type="molecule type" value="Genomic_DNA"/>
</dbReference>
<dbReference type="GO" id="GO:0017150">
    <property type="term" value="F:tRNA dihydrouridine synthase activity"/>
    <property type="evidence" value="ECO:0007669"/>
    <property type="project" value="InterPro"/>
</dbReference>
<evidence type="ECO:0000256" key="13">
    <source>
        <dbReference type="PIRSR" id="PIRSR006621-1"/>
    </source>
</evidence>
<dbReference type="SUPFAM" id="SSF51395">
    <property type="entry name" value="FMN-linked oxidoreductases"/>
    <property type="match status" value="1"/>
</dbReference>
<dbReference type="EC" id="1.3.1.-" evidence="12"/>
<keyword evidence="3" id="KW-0820">tRNA-binding</keyword>
<keyword evidence="14" id="KW-0547">Nucleotide-binding</keyword>
<dbReference type="InterPro" id="IPR024036">
    <property type="entry name" value="tRNA-dHydroUridine_Synthase_C"/>
</dbReference>
<sequence length="332" mass="36963">MMKNFWNDLPRPFFCLAPMANVTDAAFRRIIAKYSKPHGPHIMYTEFVSADGLIKGKREVLLKDLIFSDEERPIVAQFFTSDLEMMERAAALAQELRFDGVDINMGCPDRSMEKQGAGAKLILNPKRAQELIAAAKNGAPNLPVSVKTRLGYNKDILDEWLPALLEAEPAAVAVHARTRKEMSKVAAHWERVARAVEIRNALRSETLIIGNGDVRDTESARAKAKETGADGIMIGRGIFGKPWLFSNSRELENNLPARLKIAVEHAKLFEKLLGDAKSFAVMKKHFKAYLSGVALAKSDVEGFSGARELRAQLMKAENVAEVEQIIEEFLSR</sequence>
<evidence type="ECO:0000256" key="14">
    <source>
        <dbReference type="PIRSR" id="PIRSR006621-2"/>
    </source>
</evidence>
<dbReference type="InterPro" id="IPR018517">
    <property type="entry name" value="tRNA_hU_synthase_CS"/>
</dbReference>
<evidence type="ECO:0000256" key="5">
    <source>
        <dbReference type="ARBA" id="ARBA00022643"/>
    </source>
</evidence>
<dbReference type="Gene3D" id="1.10.1200.80">
    <property type="entry name" value="Putative flavin oxidoreducatase, domain 2"/>
    <property type="match status" value="1"/>
</dbReference>
<feature type="binding site" evidence="14">
    <location>
        <begin position="235"/>
        <end position="236"/>
    </location>
    <ligand>
        <name>FMN</name>
        <dbReference type="ChEBI" id="CHEBI:58210"/>
    </ligand>
</feature>
<feature type="binding site" evidence="14">
    <location>
        <position position="147"/>
    </location>
    <ligand>
        <name>FMN</name>
        <dbReference type="ChEBI" id="CHEBI:58210"/>
    </ligand>
</feature>
<keyword evidence="7" id="KW-0521">NADP</keyword>
<evidence type="ECO:0000256" key="7">
    <source>
        <dbReference type="ARBA" id="ARBA00022857"/>
    </source>
</evidence>
<comment type="catalytic activity">
    <reaction evidence="11">
        <text>a 5,6-dihydrouridine in tRNA + NAD(+) = a uridine in tRNA + NADH + H(+)</text>
        <dbReference type="Rhea" id="RHEA:54452"/>
        <dbReference type="Rhea" id="RHEA-COMP:13339"/>
        <dbReference type="Rhea" id="RHEA-COMP:13887"/>
        <dbReference type="ChEBI" id="CHEBI:15378"/>
        <dbReference type="ChEBI" id="CHEBI:57540"/>
        <dbReference type="ChEBI" id="CHEBI:57945"/>
        <dbReference type="ChEBI" id="CHEBI:65315"/>
        <dbReference type="ChEBI" id="CHEBI:74443"/>
    </reaction>
</comment>
<evidence type="ECO:0000256" key="12">
    <source>
        <dbReference type="PIRNR" id="PIRNR006621"/>
    </source>
</evidence>
<keyword evidence="9 12" id="KW-0560">Oxidoreductase</keyword>
<evidence type="ECO:0000256" key="11">
    <source>
        <dbReference type="ARBA" id="ARBA00048802"/>
    </source>
</evidence>
<feature type="active site" description="Proton donor" evidence="13">
    <location>
        <position position="107"/>
    </location>
</feature>
<evidence type="ECO:0000256" key="3">
    <source>
        <dbReference type="ARBA" id="ARBA00022555"/>
    </source>
</evidence>
<dbReference type="Pfam" id="PF01207">
    <property type="entry name" value="Dus"/>
    <property type="match status" value="1"/>
</dbReference>
<evidence type="ECO:0000259" key="15">
    <source>
        <dbReference type="Pfam" id="PF01207"/>
    </source>
</evidence>
<feature type="domain" description="DUS-like FMN-binding" evidence="15">
    <location>
        <begin position="16"/>
        <end position="327"/>
    </location>
</feature>
<dbReference type="PIRSF" id="PIRSF006621">
    <property type="entry name" value="Dus"/>
    <property type="match status" value="1"/>
</dbReference>
<protein>
    <recommendedName>
        <fullName evidence="12">tRNA-dihydrouridine synthase</fullName>
        <ecNumber evidence="12">1.3.1.-</ecNumber>
    </recommendedName>
</protein>
<dbReference type="GO" id="GO:0050660">
    <property type="term" value="F:flavin adenine dinucleotide binding"/>
    <property type="evidence" value="ECO:0007669"/>
    <property type="project" value="InterPro"/>
</dbReference>
<comment type="catalytic activity">
    <reaction evidence="10">
        <text>a 5,6-dihydrouridine in tRNA + NADP(+) = a uridine in tRNA + NADPH + H(+)</text>
        <dbReference type="Rhea" id="RHEA:23624"/>
        <dbReference type="Rhea" id="RHEA-COMP:13339"/>
        <dbReference type="Rhea" id="RHEA-COMP:13887"/>
        <dbReference type="ChEBI" id="CHEBI:15378"/>
        <dbReference type="ChEBI" id="CHEBI:57783"/>
        <dbReference type="ChEBI" id="CHEBI:58349"/>
        <dbReference type="ChEBI" id="CHEBI:65315"/>
        <dbReference type="ChEBI" id="CHEBI:74443"/>
    </reaction>
</comment>
<evidence type="ECO:0000256" key="2">
    <source>
        <dbReference type="ARBA" id="ARBA00002790"/>
    </source>
</evidence>
<feature type="binding site" evidence="14">
    <location>
        <begin position="18"/>
        <end position="20"/>
    </location>
    <ligand>
        <name>FMN</name>
        <dbReference type="ChEBI" id="CHEBI:58210"/>
    </ligand>
</feature>
<dbReference type="CDD" id="cd02801">
    <property type="entry name" value="DUS_like_FMN"/>
    <property type="match status" value="1"/>
</dbReference>
<evidence type="ECO:0000313" key="17">
    <source>
        <dbReference type="Proteomes" id="UP000176943"/>
    </source>
</evidence>
<organism evidence="16 17">
    <name type="scientific">Candidatus Adlerbacteria bacterium RIFCSPLOWO2_01_FULL_54_16</name>
    <dbReference type="NCBI Taxonomy" id="1797244"/>
    <lineage>
        <taxon>Bacteria</taxon>
        <taxon>Candidatus Adleribacteriota</taxon>
    </lineage>
</organism>
<accession>A0A1F4Y0Y0</accession>
<evidence type="ECO:0000256" key="8">
    <source>
        <dbReference type="ARBA" id="ARBA00022884"/>
    </source>
</evidence>
<dbReference type="InterPro" id="IPR001269">
    <property type="entry name" value="DUS_fam"/>
</dbReference>
<evidence type="ECO:0000313" key="16">
    <source>
        <dbReference type="EMBL" id="OGC86983.1"/>
    </source>
</evidence>
<dbReference type="PANTHER" id="PTHR11082">
    <property type="entry name" value="TRNA-DIHYDROURIDINE SYNTHASE"/>
    <property type="match status" value="1"/>
</dbReference>